<evidence type="ECO:0000313" key="3">
    <source>
        <dbReference type="EMBL" id="QOL49149.1"/>
    </source>
</evidence>
<evidence type="ECO:0000256" key="1">
    <source>
        <dbReference type="ARBA" id="ARBA00008542"/>
    </source>
</evidence>
<dbReference type="SUPFAM" id="SSF52317">
    <property type="entry name" value="Class I glutamine amidotransferase-like"/>
    <property type="match status" value="1"/>
</dbReference>
<dbReference type="NCBIfam" id="TIGR01382">
    <property type="entry name" value="PfpI"/>
    <property type="match status" value="1"/>
</dbReference>
<dbReference type="GO" id="GO:0016740">
    <property type="term" value="F:transferase activity"/>
    <property type="evidence" value="ECO:0007669"/>
    <property type="project" value="UniProtKB-KW"/>
</dbReference>
<dbReference type="Pfam" id="PF01965">
    <property type="entry name" value="DJ-1_PfpI"/>
    <property type="match status" value="1"/>
</dbReference>
<dbReference type="CDD" id="cd03134">
    <property type="entry name" value="GATase1_PfpI_like"/>
    <property type="match status" value="1"/>
</dbReference>
<dbReference type="AlphaFoldDB" id="A0A7L9U405"/>
<keyword evidence="3" id="KW-0315">Glutamine amidotransferase</keyword>
<dbReference type="PROSITE" id="PS51276">
    <property type="entry name" value="PEPTIDASE_C56_PFPI"/>
    <property type="match status" value="1"/>
</dbReference>
<reference evidence="3 4" key="1">
    <citation type="submission" date="2020-10" db="EMBL/GenBank/DDBJ databases">
        <title>Genome sequencing of Massilia sp. LPB0304.</title>
        <authorList>
            <person name="Kim J."/>
        </authorList>
    </citation>
    <scope>NUCLEOTIDE SEQUENCE [LARGE SCALE GENOMIC DNA]</scope>
    <source>
        <strain evidence="3 4">LPB0304</strain>
    </source>
</reference>
<keyword evidence="3" id="KW-0808">Transferase</keyword>
<dbReference type="Gene3D" id="3.40.50.880">
    <property type="match status" value="1"/>
</dbReference>
<dbReference type="InterPro" id="IPR006286">
    <property type="entry name" value="C56_PfpI-like"/>
</dbReference>
<dbReference type="Proteomes" id="UP000593875">
    <property type="component" value="Chromosome"/>
</dbReference>
<evidence type="ECO:0000313" key="4">
    <source>
        <dbReference type="Proteomes" id="UP000593875"/>
    </source>
</evidence>
<protein>
    <submittedName>
        <fullName evidence="3">Type 1 glutamine amidotransferase</fullName>
    </submittedName>
</protein>
<sequence>MAGRKKLMGQRIAVLATDGFEKVELTAPVAALRAAGAEVDIVSLHRGKIRGMNLHMPADLVPVDWTVDQVSARDYDGLLVPGGFINPDVLRQSSEARDFVRDFDQLGKPIATLCHGPWVMASSGLLADRTLTSWPGIRDDMVHAGATWLDQEVVRDGNLVTSRGPQDMVPFVREMIQLYAGGPASKGALRRRHSDPQRESPIRVTNAAMRWMPRSPLGTVLGLALLGVGVMAAGRKNGGARSAGREAGSATA</sequence>
<keyword evidence="4" id="KW-1185">Reference proteome</keyword>
<dbReference type="InterPro" id="IPR029062">
    <property type="entry name" value="Class_I_gatase-like"/>
</dbReference>
<dbReference type="PANTHER" id="PTHR42733">
    <property type="entry name" value="DJ-1 PROTEIN"/>
    <property type="match status" value="1"/>
</dbReference>
<proteinExistence type="inferred from homology"/>
<comment type="similarity">
    <text evidence="1">Belongs to the peptidase C56 family.</text>
</comment>
<dbReference type="RefSeq" id="WP_193686191.1">
    <property type="nucleotide sequence ID" value="NZ_CP062941.1"/>
</dbReference>
<accession>A0A7L9U405</accession>
<dbReference type="KEGG" id="mlir:LPB04_19840"/>
<feature type="domain" description="DJ-1/PfpI" evidence="2">
    <location>
        <begin position="11"/>
        <end position="177"/>
    </location>
</feature>
<gene>
    <name evidence="3" type="ORF">LPB04_19840</name>
</gene>
<dbReference type="EMBL" id="CP062941">
    <property type="protein sequence ID" value="QOL49149.1"/>
    <property type="molecule type" value="Genomic_DNA"/>
</dbReference>
<evidence type="ECO:0000259" key="2">
    <source>
        <dbReference type="Pfam" id="PF01965"/>
    </source>
</evidence>
<dbReference type="PANTHER" id="PTHR42733:SF12">
    <property type="entry name" value="PROTEINASE"/>
    <property type="match status" value="1"/>
</dbReference>
<name>A0A7L9U405_9BURK</name>
<organism evidence="3 4">
    <name type="scientific">Massilia litorea</name>
    <dbReference type="NCBI Taxonomy" id="2769491"/>
    <lineage>
        <taxon>Bacteria</taxon>
        <taxon>Pseudomonadati</taxon>
        <taxon>Pseudomonadota</taxon>
        <taxon>Betaproteobacteria</taxon>
        <taxon>Burkholderiales</taxon>
        <taxon>Oxalobacteraceae</taxon>
        <taxon>Telluria group</taxon>
        <taxon>Massilia</taxon>
    </lineage>
</organism>
<dbReference type="InterPro" id="IPR002818">
    <property type="entry name" value="DJ-1/PfpI"/>
</dbReference>